<dbReference type="PANTHER" id="PTHR35788">
    <property type="entry name" value="EXPORTED PROTEIN-RELATED"/>
    <property type="match status" value="1"/>
</dbReference>
<dbReference type="PANTHER" id="PTHR35788:SF1">
    <property type="entry name" value="EXPORTED PROTEIN"/>
    <property type="match status" value="1"/>
</dbReference>
<protein>
    <submittedName>
        <fullName evidence="1">VanW family protein</fullName>
    </submittedName>
</protein>
<keyword evidence="2" id="KW-1185">Reference proteome</keyword>
<dbReference type="InterPro" id="IPR007391">
    <property type="entry name" value="Vancomycin_resist_VanW"/>
</dbReference>
<reference evidence="2" key="1">
    <citation type="journal article" date="2019" name="Int. J. Syst. Evol. Microbiol.">
        <title>The Global Catalogue of Microorganisms (GCM) 10K type strain sequencing project: providing services to taxonomists for standard genome sequencing and annotation.</title>
        <authorList>
            <consortium name="The Broad Institute Genomics Platform"/>
            <consortium name="The Broad Institute Genome Sequencing Center for Infectious Disease"/>
            <person name="Wu L."/>
            <person name="Ma J."/>
        </authorList>
    </citation>
    <scope>NUCLEOTIDE SEQUENCE [LARGE SCALE GENOMIC DNA]</scope>
    <source>
        <strain evidence="2">CCUG 55590</strain>
    </source>
</reference>
<dbReference type="EMBL" id="JBHTCE010000004">
    <property type="protein sequence ID" value="MFC7391227.1"/>
    <property type="molecule type" value="Genomic_DNA"/>
</dbReference>
<accession>A0ABW2PPI6</accession>
<evidence type="ECO:0000313" key="2">
    <source>
        <dbReference type="Proteomes" id="UP001596439"/>
    </source>
</evidence>
<comment type="caution">
    <text evidence="1">The sequence shown here is derived from an EMBL/GenBank/DDBJ whole genome shotgun (WGS) entry which is preliminary data.</text>
</comment>
<dbReference type="RefSeq" id="WP_214791017.1">
    <property type="nucleotide sequence ID" value="NZ_JANIEL010000099.1"/>
</dbReference>
<dbReference type="Proteomes" id="UP001596439">
    <property type="component" value="Unassembled WGS sequence"/>
</dbReference>
<name>A0ABW2PPI6_9BACL</name>
<sequence length="280" mass="33051">MMQTDLQQPKKRSPLRIWSGTQVYTLKRRLEWMTDKRKYVSKQNAEPLPYLIHTHRTPLYRQLRDIDMDVQHNKVKNLKIAIAKLNGAILTPNDVFSYWKMIGKPTKRKGYVDGMILHYGKVTSGIGGGLCQLSNLIYWITLHSPLTVTERYRHSYDVFPDYRRDQPFGSGATCSYNYLDLQITNQTAQTYQLLLYIEGDHLVGEWRSNIPNKEQYRIYEENHHFTREWWGGTIRHNQIFREVTSMNGTHLRNDFITENHAITMYDPFLPENTAYKKADS</sequence>
<dbReference type="InterPro" id="IPR052913">
    <property type="entry name" value="Glycopeptide_resist_protein"/>
</dbReference>
<proteinExistence type="predicted"/>
<dbReference type="Pfam" id="PF04294">
    <property type="entry name" value="VanW"/>
    <property type="match status" value="1"/>
</dbReference>
<gene>
    <name evidence="1" type="ORF">ACFQO8_13890</name>
</gene>
<evidence type="ECO:0000313" key="1">
    <source>
        <dbReference type="EMBL" id="MFC7391227.1"/>
    </source>
</evidence>
<organism evidence="1 2">
    <name type="scientific">Exiguobacterium aestuarii</name>
    <dbReference type="NCBI Taxonomy" id="273527"/>
    <lineage>
        <taxon>Bacteria</taxon>
        <taxon>Bacillati</taxon>
        <taxon>Bacillota</taxon>
        <taxon>Bacilli</taxon>
        <taxon>Bacillales</taxon>
        <taxon>Bacillales Family XII. Incertae Sedis</taxon>
        <taxon>Exiguobacterium</taxon>
    </lineage>
</organism>